<dbReference type="KEGG" id="mfv:Mfer_0708"/>
<gene>
    <name evidence="3" type="ordered locus">Mfer_0708</name>
</gene>
<dbReference type="PANTHER" id="PTHR34106:SF5">
    <property type="entry name" value="GLYCOSIDASE"/>
    <property type="match status" value="1"/>
</dbReference>
<reference evidence="3 4" key="1">
    <citation type="journal article" date="2010" name="Stand. Genomic Sci.">
        <title>Complete genome sequence of Methanothermus fervidus type strain (V24S).</title>
        <authorList>
            <person name="Anderson I."/>
            <person name="Djao O.D."/>
            <person name="Misra M."/>
            <person name="Chertkov O."/>
            <person name="Nolan M."/>
            <person name="Lucas S."/>
            <person name="Lapidus A."/>
            <person name="Del Rio T.G."/>
            <person name="Tice H."/>
            <person name="Cheng J.F."/>
            <person name="Tapia R."/>
            <person name="Han C."/>
            <person name="Goodwin L."/>
            <person name="Pitluck S."/>
            <person name="Liolios K."/>
            <person name="Ivanova N."/>
            <person name="Mavromatis K."/>
            <person name="Mikhailova N."/>
            <person name="Pati A."/>
            <person name="Brambilla E."/>
            <person name="Chen A."/>
            <person name="Palaniappan K."/>
            <person name="Land M."/>
            <person name="Hauser L."/>
            <person name="Chang Y.J."/>
            <person name="Jeffries C.D."/>
            <person name="Sikorski J."/>
            <person name="Spring S."/>
            <person name="Rohde M."/>
            <person name="Eichinger K."/>
            <person name="Huber H."/>
            <person name="Wirth R."/>
            <person name="Goker M."/>
            <person name="Detter J.C."/>
            <person name="Woyke T."/>
            <person name="Bristow J."/>
            <person name="Eisen J.A."/>
            <person name="Markowitz V."/>
            <person name="Hugenholtz P."/>
            <person name="Klenk H.P."/>
            <person name="Kyrpides N.C."/>
        </authorList>
    </citation>
    <scope>NUCLEOTIDE SEQUENCE [LARGE SCALE GENOMIC DNA]</scope>
    <source>
        <strain evidence="4">ATCC 43054 / DSM 2088 / JCM 10308 / V24 S</strain>
    </source>
</reference>
<proteinExistence type="predicted"/>
<dbReference type="AlphaFoldDB" id="E3GYX5"/>
<name>E3GYX5_METFV</name>
<dbReference type="GO" id="GO:0016798">
    <property type="term" value="F:hydrolase activity, acting on glycosyl bonds"/>
    <property type="evidence" value="ECO:0007669"/>
    <property type="project" value="UniProtKB-KW"/>
</dbReference>
<dbReference type="CDD" id="cd18611">
    <property type="entry name" value="GH130"/>
    <property type="match status" value="1"/>
</dbReference>
<evidence type="ECO:0000256" key="2">
    <source>
        <dbReference type="ARBA" id="ARBA00022679"/>
    </source>
</evidence>
<dbReference type="PANTHER" id="PTHR34106">
    <property type="entry name" value="GLYCOSIDASE"/>
    <property type="match status" value="1"/>
</dbReference>
<dbReference type="STRING" id="523846.Mfer_0708"/>
<dbReference type="EMBL" id="CP002278">
    <property type="protein sequence ID" value="ADP77507.1"/>
    <property type="molecule type" value="Genomic_DNA"/>
</dbReference>
<keyword evidence="3" id="KW-0326">Glycosidase</keyword>
<keyword evidence="3" id="KW-0378">Hydrolase</keyword>
<evidence type="ECO:0000256" key="1">
    <source>
        <dbReference type="ARBA" id="ARBA00022676"/>
    </source>
</evidence>
<dbReference type="InterPro" id="IPR007184">
    <property type="entry name" value="Mannoside_phosphorylase"/>
</dbReference>
<keyword evidence="2" id="KW-0808">Transferase</keyword>
<dbReference type="CDD" id="cd18614">
    <property type="entry name" value="GH130"/>
    <property type="match status" value="1"/>
</dbReference>
<dbReference type="GO" id="GO:0016757">
    <property type="term" value="F:glycosyltransferase activity"/>
    <property type="evidence" value="ECO:0007669"/>
    <property type="project" value="UniProtKB-KW"/>
</dbReference>
<dbReference type="InterPro" id="IPR023296">
    <property type="entry name" value="Glyco_hydro_beta-prop_sf"/>
</dbReference>
<dbReference type="Pfam" id="PF04041">
    <property type="entry name" value="Glyco_hydro_130"/>
    <property type="match status" value="2"/>
</dbReference>
<dbReference type="Gene3D" id="2.115.10.20">
    <property type="entry name" value="Glycosyl hydrolase domain, family 43"/>
    <property type="match status" value="2"/>
</dbReference>
<protein>
    <submittedName>
        <fullName evidence="3">Glycosidase PH1107-related protein</fullName>
    </submittedName>
</protein>
<dbReference type="Proteomes" id="UP000002315">
    <property type="component" value="Chromosome"/>
</dbReference>
<organism evidence="3 4">
    <name type="scientific">Methanothermus fervidus (strain ATCC 43054 / DSM 2088 / JCM 10308 / V24 S)</name>
    <dbReference type="NCBI Taxonomy" id="523846"/>
    <lineage>
        <taxon>Archaea</taxon>
        <taxon>Methanobacteriati</taxon>
        <taxon>Methanobacteriota</taxon>
        <taxon>Methanomada group</taxon>
        <taxon>Methanobacteria</taxon>
        <taxon>Methanobacteriales</taxon>
        <taxon>Methanothermaceae</taxon>
        <taxon>Methanothermus</taxon>
    </lineage>
</organism>
<dbReference type="HOGENOM" id="CLU_382118_0_0_2"/>
<evidence type="ECO:0000313" key="3">
    <source>
        <dbReference type="EMBL" id="ADP77507.1"/>
    </source>
</evidence>
<evidence type="ECO:0000313" key="4">
    <source>
        <dbReference type="Proteomes" id="UP000002315"/>
    </source>
</evidence>
<keyword evidence="4" id="KW-1185">Reference proteome</keyword>
<dbReference type="SUPFAM" id="SSF75005">
    <property type="entry name" value="Arabinanase/levansucrase/invertase"/>
    <property type="match status" value="2"/>
</dbReference>
<sequence>MKKNDKIYFLYRAMTRKNKNGVSISQIGIAESYDGISFHKRRLLITPDTLWDCFGCEDPRVTKLNNKYYVFYTALSHYPPRPDGIRVGLAITKNFKKIDKKYLITHFNAKAMALFPEKINGKIWAILTVHTDLPPAKICLASFNNEKEIWSREYWYKWYQKFEDYSLPLQRSSDDHIEVGTPPLKTPYGWLLIYSYIKNYFSEKERLFTVEAVLLDLKNPFKIISRTNFPILIPEEYYEKTGIVSDVIFPSGAFIKNNVIYLYYGAADTTCCLAFIDLPFLIKTMKHGKIKMKRAAKRPIITPIIKHKWESKATFNPGAIYLNGEVHIIYRALSEDNTSVFGYAKSKDGINIDYRSSEPIYTPKEPFENKKFPDAASGCEDPRLTIIDDKIYMLYTAFDGEIPRVAMTSIDVNDFLEQNWKWAKAKVISPLDIPDKNACIFPEKYAGKYIIVHRLDDSIHYSLCEDLNIVKELDDNKWISPRKSMWDCVKVGIAAPPIKTNNGWILFYHGVDKNKVYRVGALLLELDNPLKIIRRSMYPILEPEMWYERWGIVPNVVFPCGAVKINKDIYLYYGAADTVVGVAKIKINDLFWHLGVKL</sequence>
<keyword evidence="1" id="KW-0328">Glycosyltransferase</keyword>
<accession>E3GYX5</accession>